<dbReference type="Proteomes" id="UP000183120">
    <property type="component" value="Unassembled WGS sequence"/>
</dbReference>
<dbReference type="Pfam" id="PF11104">
    <property type="entry name" value="PilM_2"/>
    <property type="match status" value="1"/>
</dbReference>
<reference evidence="1 2" key="1">
    <citation type="journal article" date="2016" name="Environ. Microbiol.">
        <title>Genomic resolution of a cold subsurface aquifer community provides metabolic insights for novel microbes adapted to high CO concentrations.</title>
        <authorList>
            <person name="Probst A.J."/>
            <person name="Castelle C.J."/>
            <person name="Singh A."/>
            <person name="Brown C.T."/>
            <person name="Anantharaman K."/>
            <person name="Sharon I."/>
            <person name="Hug L.A."/>
            <person name="Burstein D."/>
            <person name="Emerson J.B."/>
            <person name="Thomas B.C."/>
            <person name="Banfield J.F."/>
        </authorList>
    </citation>
    <scope>NUCLEOTIDE SEQUENCE [LARGE SCALE GENOMIC DNA]</scope>
    <source>
        <strain evidence="1">CG1_02_37_22</strain>
    </source>
</reference>
<dbReference type="NCBIfam" id="TIGR01175">
    <property type="entry name" value="pilM"/>
    <property type="match status" value="1"/>
</dbReference>
<proteinExistence type="predicted"/>
<accession>A0A1J4TPK6</accession>
<evidence type="ECO:0000313" key="1">
    <source>
        <dbReference type="EMBL" id="OIO12629.1"/>
    </source>
</evidence>
<dbReference type="CDD" id="cd24049">
    <property type="entry name" value="ASKHA_NBD_PilM"/>
    <property type="match status" value="1"/>
</dbReference>
<dbReference type="EMBL" id="MNUY01000084">
    <property type="protein sequence ID" value="OIO12629.1"/>
    <property type="molecule type" value="Genomic_DNA"/>
</dbReference>
<name>A0A1J4TPK6_9BACT</name>
<sequence>MSKILLGLDIGTHTIKCVQLSREKEITALLAAGYIPTPISSISSNTQNDEKVIAGSINRLVHDMKVSTTDVVVSLPSSKVITRVVQIPIMSEKELDSSIQWEAEQYIPWQLSQVKIDYDIILRDESAGKMSVLMVAAPIILIEKYMRLITLSGLNPIALEPDILAVTRVISEGFETLPNILVASIGATTTDIALIRDKILIYTKSYPVGGSTLTKAIAEELGFEASQAEEYKKTYGFEEDKLEGKIAKILMPYFTNILNEMEKTITYFKEQYPKEEIKLAVINGGTARIPQLMTLMTKNIGIDSQISNPLSVLSIDPNILPIVSPDSPIYTTAVGLAMKEVE</sequence>
<dbReference type="Gene3D" id="3.30.1490.300">
    <property type="match status" value="1"/>
</dbReference>
<evidence type="ECO:0008006" key="3">
    <source>
        <dbReference type="Google" id="ProtNLM"/>
    </source>
</evidence>
<organism evidence="1 2">
    <name type="scientific">Candidatus Gottesmanbacteria bacterium CG1_02_37_22</name>
    <dbReference type="NCBI Taxonomy" id="1805209"/>
    <lineage>
        <taxon>Bacteria</taxon>
        <taxon>Candidatus Gottesmaniibacteriota</taxon>
    </lineage>
</organism>
<evidence type="ECO:0000313" key="2">
    <source>
        <dbReference type="Proteomes" id="UP000183120"/>
    </source>
</evidence>
<dbReference type="PANTHER" id="PTHR32432:SF3">
    <property type="entry name" value="ETHANOLAMINE UTILIZATION PROTEIN EUTJ"/>
    <property type="match status" value="1"/>
</dbReference>
<comment type="caution">
    <text evidence="1">The sequence shown here is derived from an EMBL/GenBank/DDBJ whole genome shotgun (WGS) entry which is preliminary data.</text>
</comment>
<dbReference type="InterPro" id="IPR005883">
    <property type="entry name" value="PilM"/>
</dbReference>
<dbReference type="Gene3D" id="3.30.420.40">
    <property type="match status" value="2"/>
</dbReference>
<protein>
    <recommendedName>
        <fullName evidence="3">SHS2 domain-containing protein</fullName>
    </recommendedName>
</protein>
<dbReference type="InterPro" id="IPR050696">
    <property type="entry name" value="FtsA/MreB"/>
</dbReference>
<dbReference type="STRING" id="1805209.AUJ73_05260"/>
<dbReference type="InterPro" id="IPR043129">
    <property type="entry name" value="ATPase_NBD"/>
</dbReference>
<dbReference type="SUPFAM" id="SSF53067">
    <property type="entry name" value="Actin-like ATPase domain"/>
    <property type="match status" value="2"/>
</dbReference>
<dbReference type="PIRSF" id="PIRSF019169">
    <property type="entry name" value="PilM"/>
    <property type="match status" value="1"/>
</dbReference>
<dbReference type="PANTHER" id="PTHR32432">
    <property type="entry name" value="CELL DIVISION PROTEIN FTSA-RELATED"/>
    <property type="match status" value="1"/>
</dbReference>
<dbReference type="AlphaFoldDB" id="A0A1J4TPK6"/>
<gene>
    <name evidence="1" type="ORF">AUJ73_05260</name>
</gene>